<comment type="caution">
    <text evidence="2">The sequence shown here is derived from an EMBL/GenBank/DDBJ whole genome shotgun (WGS) entry which is preliminary data.</text>
</comment>
<dbReference type="HOGENOM" id="CLU_168996_0_0_5"/>
<protein>
    <submittedName>
        <fullName evidence="2">Uncharacterized protein</fullName>
    </submittedName>
</protein>
<gene>
    <name evidence="2" type="ORF">BN77_2812</name>
</gene>
<dbReference type="EMBL" id="CANI01000019">
    <property type="protein sequence ID" value="CCM75642.1"/>
    <property type="molecule type" value="Genomic_DNA"/>
</dbReference>
<keyword evidence="1" id="KW-0472">Membrane</keyword>
<dbReference type="Proteomes" id="UP000009319">
    <property type="component" value="Unassembled WGS sequence"/>
</dbReference>
<dbReference type="eggNOG" id="ENOG5031572">
    <property type="taxonomic scope" value="Bacteria"/>
</dbReference>
<reference evidence="2 3" key="1">
    <citation type="journal article" date="2013" name="Genome Announc.">
        <title>Draft Genome Sequence of Rhizobium mesoamericanum STM3625, a Nitrogen-Fixing Symbiont of Mimosa pudica Isolated in French Guiana (South America).</title>
        <authorList>
            <person name="Moulin L."/>
            <person name="Mornico D."/>
            <person name="Melkonian R."/>
            <person name="Klonowska A."/>
        </authorList>
    </citation>
    <scope>NUCLEOTIDE SEQUENCE [LARGE SCALE GENOMIC DNA]</scope>
    <source>
        <strain evidence="2 3">STM3625</strain>
    </source>
</reference>
<keyword evidence="1" id="KW-1133">Transmembrane helix</keyword>
<feature type="transmembrane region" description="Helical" evidence="1">
    <location>
        <begin position="49"/>
        <end position="72"/>
    </location>
</feature>
<keyword evidence="3" id="KW-1185">Reference proteome</keyword>
<keyword evidence="1" id="KW-0812">Transmembrane</keyword>
<evidence type="ECO:0000256" key="1">
    <source>
        <dbReference type="SAM" id="Phobius"/>
    </source>
</evidence>
<name>K0PWJ7_9HYPH</name>
<evidence type="ECO:0000313" key="3">
    <source>
        <dbReference type="Proteomes" id="UP000009319"/>
    </source>
</evidence>
<dbReference type="STRING" id="1211777.BN77_2812"/>
<evidence type="ECO:0000313" key="2">
    <source>
        <dbReference type="EMBL" id="CCM75642.1"/>
    </source>
</evidence>
<accession>K0PWJ7</accession>
<sequence length="122" mass="13787">MDEVRPQVICPLAERLMNEAFKAASDGMSITESVNSRCQFRHRFSPETLMLIILVAIAVVVSLLAEFLCGYVRDIQDTSWVRPSLRKHHAIVRATGNVAFKPIKNSERQMNGAFKVASDRPW</sequence>
<dbReference type="AlphaFoldDB" id="K0PWJ7"/>
<organism evidence="2 3">
    <name type="scientific">Rhizobium mesoamericanum STM3625</name>
    <dbReference type="NCBI Taxonomy" id="1211777"/>
    <lineage>
        <taxon>Bacteria</taxon>
        <taxon>Pseudomonadati</taxon>
        <taxon>Pseudomonadota</taxon>
        <taxon>Alphaproteobacteria</taxon>
        <taxon>Hyphomicrobiales</taxon>
        <taxon>Rhizobiaceae</taxon>
        <taxon>Rhizobium/Agrobacterium group</taxon>
        <taxon>Rhizobium</taxon>
    </lineage>
</organism>
<proteinExistence type="predicted"/>